<dbReference type="PRINTS" id="PR00368">
    <property type="entry name" value="FADPNR"/>
</dbReference>
<evidence type="ECO:0000313" key="14">
    <source>
        <dbReference type="EMBL" id="EIJ43403.1"/>
    </source>
</evidence>
<dbReference type="eggNOG" id="COG0398">
    <property type="taxonomic scope" value="Bacteria"/>
</dbReference>
<organism evidence="14 15">
    <name type="scientific">Beggiatoa alba B18LD</name>
    <dbReference type="NCBI Taxonomy" id="395493"/>
    <lineage>
        <taxon>Bacteria</taxon>
        <taxon>Pseudomonadati</taxon>
        <taxon>Pseudomonadota</taxon>
        <taxon>Gammaproteobacteria</taxon>
        <taxon>Thiotrichales</taxon>
        <taxon>Thiotrichaceae</taxon>
        <taxon>Beggiatoa</taxon>
    </lineage>
</organism>
<feature type="transmembrane region" description="Helical" evidence="10">
    <location>
        <begin position="159"/>
        <end position="178"/>
    </location>
</feature>
<gene>
    <name evidence="14" type="ORF">BegalDRAFT_2560</name>
</gene>
<dbReference type="PANTHER" id="PTHR43014">
    <property type="entry name" value="MERCURIC REDUCTASE"/>
    <property type="match status" value="1"/>
</dbReference>
<evidence type="ECO:0000256" key="4">
    <source>
        <dbReference type="ARBA" id="ARBA00022827"/>
    </source>
</evidence>
<evidence type="ECO:0000259" key="12">
    <source>
        <dbReference type="Pfam" id="PF07992"/>
    </source>
</evidence>
<name>I3CIG0_9GAMM</name>
<dbReference type="eggNOG" id="COG1249">
    <property type="taxonomic scope" value="Bacteria"/>
</dbReference>
<accession>I3CIG0</accession>
<keyword evidence="10" id="KW-0812">Transmembrane</keyword>
<dbReference type="InterPro" id="IPR016156">
    <property type="entry name" value="FAD/NAD-linked_Rdtase_dimer_sf"/>
</dbReference>
<dbReference type="InterPro" id="IPR012999">
    <property type="entry name" value="Pyr_OxRdtase_I_AS"/>
</dbReference>
<keyword evidence="8 9" id="KW-0676">Redox-active center</keyword>
<feature type="transmembrane region" description="Helical" evidence="10">
    <location>
        <begin position="132"/>
        <end position="152"/>
    </location>
</feature>
<dbReference type="Gene3D" id="3.50.50.60">
    <property type="entry name" value="FAD/NAD(P)-binding domain"/>
    <property type="match status" value="2"/>
</dbReference>
<dbReference type="InterPro" id="IPR032816">
    <property type="entry name" value="VTT_dom"/>
</dbReference>
<feature type="domain" description="Pyridine nucleotide-disulphide oxidoreductase dimerisation" evidence="11">
    <location>
        <begin position="577"/>
        <end position="682"/>
    </location>
</feature>
<dbReference type="GO" id="GO:0005886">
    <property type="term" value="C:plasma membrane"/>
    <property type="evidence" value="ECO:0007669"/>
    <property type="project" value="UniProtKB-ARBA"/>
</dbReference>
<evidence type="ECO:0000256" key="5">
    <source>
        <dbReference type="ARBA" id="ARBA00022857"/>
    </source>
</evidence>
<reference evidence="14 15" key="1">
    <citation type="submission" date="2011-11" db="EMBL/GenBank/DDBJ databases">
        <title>Improved High-Quality Draft sequence of Beggiatoa alba B18lD.</title>
        <authorList>
            <consortium name="US DOE Joint Genome Institute"/>
            <person name="Lucas S."/>
            <person name="Han J."/>
            <person name="Lapidus A."/>
            <person name="Cheng J.-F."/>
            <person name="Goodwin L."/>
            <person name="Pitluck S."/>
            <person name="Peters L."/>
            <person name="Mikhailova N."/>
            <person name="Held B."/>
            <person name="Detter J.C."/>
            <person name="Han C."/>
            <person name="Tapia R."/>
            <person name="Land M."/>
            <person name="Hauser L."/>
            <person name="Kyrpides N."/>
            <person name="Ivanova N."/>
            <person name="Pagani I."/>
            <person name="Samuel K."/>
            <person name="Teske A."/>
            <person name="Mueller J."/>
            <person name="Woyke T."/>
        </authorList>
    </citation>
    <scope>NUCLEOTIDE SEQUENCE [LARGE SCALE GENOMIC DNA]</scope>
    <source>
        <strain evidence="14 15">B18LD</strain>
    </source>
</reference>
<dbReference type="AlphaFoldDB" id="I3CIG0"/>
<keyword evidence="14" id="KW-0670">Pyruvate</keyword>
<keyword evidence="5" id="KW-0521">NADP</keyword>
<dbReference type="Gene3D" id="3.30.390.30">
    <property type="match status" value="1"/>
</dbReference>
<dbReference type="PANTHER" id="PTHR43014:SF2">
    <property type="entry name" value="MERCURIC REDUCTASE"/>
    <property type="match status" value="1"/>
</dbReference>
<keyword evidence="10" id="KW-0472">Membrane</keyword>
<evidence type="ECO:0000256" key="3">
    <source>
        <dbReference type="ARBA" id="ARBA00022630"/>
    </source>
</evidence>
<keyword evidence="6 9" id="KW-0560">Oxidoreductase</keyword>
<dbReference type="InterPro" id="IPR036188">
    <property type="entry name" value="FAD/NAD-bd_sf"/>
</dbReference>
<feature type="transmembrane region" description="Helical" evidence="10">
    <location>
        <begin position="51"/>
        <end position="74"/>
    </location>
</feature>
<dbReference type="PRINTS" id="PR00411">
    <property type="entry name" value="PNDRDTASEI"/>
</dbReference>
<dbReference type="InterPro" id="IPR004099">
    <property type="entry name" value="Pyr_nucl-diS_OxRdtase_dimer"/>
</dbReference>
<evidence type="ECO:0000256" key="9">
    <source>
        <dbReference type="RuleBase" id="RU003691"/>
    </source>
</evidence>
<evidence type="ECO:0000313" key="15">
    <source>
        <dbReference type="Proteomes" id="UP000005744"/>
    </source>
</evidence>
<evidence type="ECO:0000256" key="1">
    <source>
        <dbReference type="ARBA" id="ARBA00001974"/>
    </source>
</evidence>
<evidence type="ECO:0000256" key="6">
    <source>
        <dbReference type="ARBA" id="ARBA00023002"/>
    </source>
</evidence>
<dbReference type="Pfam" id="PF02852">
    <property type="entry name" value="Pyr_redox_dim"/>
    <property type="match status" value="1"/>
</dbReference>
<dbReference type="GO" id="GO:0016668">
    <property type="term" value="F:oxidoreductase activity, acting on a sulfur group of donors, NAD(P) as acceptor"/>
    <property type="evidence" value="ECO:0007669"/>
    <property type="project" value="InterPro"/>
</dbReference>
<comment type="cofactor">
    <cofactor evidence="1">
        <name>FAD</name>
        <dbReference type="ChEBI" id="CHEBI:57692"/>
    </cofactor>
</comment>
<protein>
    <submittedName>
        <fullName evidence="14">Pyruvate/2-oxoglutarate dehydrogenase complex, dihydrolipoamide dehydrogenase component</fullName>
    </submittedName>
</protein>
<evidence type="ECO:0000259" key="13">
    <source>
        <dbReference type="Pfam" id="PF09335"/>
    </source>
</evidence>
<dbReference type="Pfam" id="PF09335">
    <property type="entry name" value="VTT_dom"/>
    <property type="match status" value="1"/>
</dbReference>
<dbReference type="GO" id="GO:0050660">
    <property type="term" value="F:flavin adenine dinucleotide binding"/>
    <property type="evidence" value="ECO:0007669"/>
    <property type="project" value="TreeGrafter"/>
</dbReference>
<dbReference type="Pfam" id="PF07992">
    <property type="entry name" value="Pyr_redox_2"/>
    <property type="match status" value="1"/>
</dbReference>
<dbReference type="RefSeq" id="WP_002690558.1">
    <property type="nucleotide sequence ID" value="NZ_JH600070.1"/>
</dbReference>
<dbReference type="SUPFAM" id="SSF55424">
    <property type="entry name" value="FAD/NAD-linked reductases, dimerisation (C-terminal) domain"/>
    <property type="match status" value="1"/>
</dbReference>
<dbReference type="OrthoDB" id="9800167at2"/>
<dbReference type="PROSITE" id="PS00076">
    <property type="entry name" value="PYRIDINE_REDOX_1"/>
    <property type="match status" value="1"/>
</dbReference>
<evidence type="ECO:0000256" key="7">
    <source>
        <dbReference type="ARBA" id="ARBA00023157"/>
    </source>
</evidence>
<keyword evidence="10" id="KW-1133">Transmembrane helix</keyword>
<dbReference type="SUPFAM" id="SSF51905">
    <property type="entry name" value="FAD/NAD(P)-binding domain"/>
    <property type="match status" value="1"/>
</dbReference>
<evidence type="ECO:0000259" key="11">
    <source>
        <dbReference type="Pfam" id="PF02852"/>
    </source>
</evidence>
<feature type="domain" description="FAD/NAD(P)-binding" evidence="12">
    <location>
        <begin position="237"/>
        <end position="549"/>
    </location>
</feature>
<sequence>MKKLIVFLVLIVCIVSFFSFDFHQYFNLNYVKTQHLAFESYTAHHPIEATFLFSVIYIITTALSLPGAALLTLLGGALFGVVWGVVIVSFASTIGATLAFLTARFLLQEFVQTHFSRYIDTINAGIEKEGHFYLFTLRLVPLFPFFIINLVMGLTTIRLWTYYWVSQVGMLLGTIVYVNAGTQLAELDSLSGILSPDLLLSFTLLGIFPLLAKKLLTLLRYRRYYAQYPKPKRFDRDMVVIGGGAAGLISAYIAATVNAKVTLIEKEKMGGDCLNTGCVPSKALIRSCRFLYQLSQSAQYGCQSAVGEFSFSDVMARVQRIIKTIEPHDSIERYTALGVECLQGEARILDPYHVQIREQVLSTRNIIIATGARPFIPDIQGIEQVNYYTSDTIWQIREQPQRLLILGGGAIGCELGQCFARLGSHVTIVQTNERLLPREDADITALLAEKLQAESIHLRLSHQPLYFEQWERSQVLWCEHQGERVALEFDALLIAVGRVANTQGFGLENLQIALNSNKTIAHNDFLQTTNYPTIYVCGDVANPYQYTNVCAHEAWFASVNALFGTFKKFRVDYRFLPHATFTDPEIARVGLNEQEARAANIPYEVTYYHLDDLDRAIADDVPYGMIKVLTAPKKAKILGVSIVGEHASEIISEFVLAMKHNIGINQLLAVPHIYPTFAEANKYVAGRWKQARKPEKLLKRLSRYHAWRRGE</sequence>
<evidence type="ECO:0000256" key="8">
    <source>
        <dbReference type="ARBA" id="ARBA00023284"/>
    </source>
</evidence>
<keyword evidence="15" id="KW-1185">Reference proteome</keyword>
<dbReference type="Proteomes" id="UP000005744">
    <property type="component" value="Unassembled WGS sequence"/>
</dbReference>
<keyword evidence="4 9" id="KW-0274">FAD</keyword>
<feature type="transmembrane region" description="Helical" evidence="10">
    <location>
        <begin position="81"/>
        <end position="107"/>
    </location>
</feature>
<keyword evidence="3 9" id="KW-0285">Flavoprotein</keyword>
<feature type="transmembrane region" description="Helical" evidence="10">
    <location>
        <begin position="198"/>
        <end position="216"/>
    </location>
</feature>
<dbReference type="STRING" id="395493.BegalDRAFT_2560"/>
<dbReference type="FunFam" id="3.30.390.30:FF:000001">
    <property type="entry name" value="Dihydrolipoyl dehydrogenase"/>
    <property type="match status" value="1"/>
</dbReference>
<proteinExistence type="inferred from homology"/>
<dbReference type="InterPro" id="IPR023753">
    <property type="entry name" value="FAD/NAD-binding_dom"/>
</dbReference>
<keyword evidence="7" id="KW-1015">Disulfide bond</keyword>
<dbReference type="HOGENOM" id="CLU_016755_1_0_6"/>
<feature type="domain" description="VTT" evidence="13">
    <location>
        <begin position="66"/>
        <end position="182"/>
    </location>
</feature>
<feature type="transmembrane region" description="Helical" evidence="10">
    <location>
        <begin position="237"/>
        <end position="255"/>
    </location>
</feature>
<comment type="similarity">
    <text evidence="2 9">Belongs to the class-I pyridine nucleotide-disulfide oxidoreductase family.</text>
</comment>
<dbReference type="EMBL" id="JH600070">
    <property type="protein sequence ID" value="EIJ43403.1"/>
    <property type="molecule type" value="Genomic_DNA"/>
</dbReference>
<dbReference type="GO" id="GO:0003955">
    <property type="term" value="F:NAD(P)H dehydrogenase (quinone) activity"/>
    <property type="evidence" value="ECO:0007669"/>
    <property type="project" value="TreeGrafter"/>
</dbReference>
<evidence type="ECO:0000256" key="10">
    <source>
        <dbReference type="SAM" id="Phobius"/>
    </source>
</evidence>
<evidence type="ECO:0000256" key="2">
    <source>
        <dbReference type="ARBA" id="ARBA00007532"/>
    </source>
</evidence>